<dbReference type="Gene3D" id="3.40.33.10">
    <property type="entry name" value="CAP"/>
    <property type="match status" value="1"/>
</dbReference>
<dbReference type="PRINTS" id="PR00838">
    <property type="entry name" value="V5ALLERGEN"/>
</dbReference>
<dbReference type="InterPro" id="IPR035940">
    <property type="entry name" value="CAP_sf"/>
</dbReference>
<evidence type="ECO:0000259" key="1">
    <source>
        <dbReference type="SMART" id="SM00198"/>
    </source>
</evidence>
<feature type="domain" description="SCP" evidence="1">
    <location>
        <begin position="77"/>
        <end position="145"/>
    </location>
</feature>
<dbReference type="SMART" id="SM00198">
    <property type="entry name" value="SCP"/>
    <property type="match status" value="1"/>
</dbReference>
<proteinExistence type="predicted"/>
<accession>A0A7R9FZA5</accession>
<sequence>MSSHNLSINSLFNIYNATKKSTMALNIWKIAICLIMGLVAVHAQSSYCQLCPDHTLCLYRGTSSSCNTVIRRQLTNAEKGALVNIHNTYRSKVARGLETRGLPGPQPSASNMRMMNWNNELATIAQTWANQCAFGHDTCRKTCEY</sequence>
<reference evidence="2" key="1">
    <citation type="submission" date="2020-11" db="EMBL/GenBank/DDBJ databases">
        <authorList>
            <person name="Tran Van P."/>
        </authorList>
    </citation>
    <scope>NUCLEOTIDE SEQUENCE</scope>
</reference>
<dbReference type="GO" id="GO:0005576">
    <property type="term" value="C:extracellular region"/>
    <property type="evidence" value="ECO:0007669"/>
    <property type="project" value="UniProtKB-SubCell"/>
</dbReference>
<gene>
    <name evidence="2" type="ORF">TSIB3V08_LOCUS5176</name>
</gene>
<protein>
    <recommendedName>
        <fullName evidence="1">SCP domain-containing protein</fullName>
    </recommendedName>
</protein>
<dbReference type="InterPro" id="IPR014044">
    <property type="entry name" value="CAP_dom"/>
</dbReference>
<evidence type="ECO:0000313" key="2">
    <source>
        <dbReference type="EMBL" id="CAD7261026.1"/>
    </source>
</evidence>
<dbReference type="EMBL" id="OC001960">
    <property type="protein sequence ID" value="CAD7261026.1"/>
    <property type="molecule type" value="Genomic_DNA"/>
</dbReference>
<organism evidence="2">
    <name type="scientific">Timema shepardi</name>
    <name type="common">Walking stick</name>
    <dbReference type="NCBI Taxonomy" id="629360"/>
    <lineage>
        <taxon>Eukaryota</taxon>
        <taxon>Metazoa</taxon>
        <taxon>Ecdysozoa</taxon>
        <taxon>Arthropoda</taxon>
        <taxon>Hexapoda</taxon>
        <taxon>Insecta</taxon>
        <taxon>Pterygota</taxon>
        <taxon>Neoptera</taxon>
        <taxon>Polyneoptera</taxon>
        <taxon>Phasmatodea</taxon>
        <taxon>Timematodea</taxon>
        <taxon>Timematoidea</taxon>
        <taxon>Timematidae</taxon>
        <taxon>Timema</taxon>
    </lineage>
</organism>
<dbReference type="AlphaFoldDB" id="A0A7R9FZA5"/>
<dbReference type="Pfam" id="PF00188">
    <property type="entry name" value="CAP"/>
    <property type="match status" value="1"/>
</dbReference>
<dbReference type="SUPFAM" id="SSF55797">
    <property type="entry name" value="PR-1-like"/>
    <property type="match status" value="1"/>
</dbReference>
<dbReference type="CDD" id="cd05380">
    <property type="entry name" value="CAP_euk"/>
    <property type="match status" value="1"/>
</dbReference>
<name>A0A7R9FZA5_TIMSH</name>
<dbReference type="InterPro" id="IPR002413">
    <property type="entry name" value="V5_allergen-like"/>
</dbReference>